<feature type="domain" description="Type I restriction modification DNA specificity" evidence="4">
    <location>
        <begin position="42"/>
        <end position="167"/>
    </location>
</feature>
<dbReference type="Pfam" id="PF01420">
    <property type="entry name" value="Methylase_S"/>
    <property type="match status" value="1"/>
</dbReference>
<keyword evidence="2" id="KW-0680">Restriction system</keyword>
<accession>A0A3E3EAB6</accession>
<name>A0A3E3EAB6_9FIRM</name>
<gene>
    <name evidence="5" type="ORF">DXC78_00700</name>
</gene>
<dbReference type="AlphaFoldDB" id="A0A3E3EAB6"/>
<evidence type="ECO:0000259" key="4">
    <source>
        <dbReference type="Pfam" id="PF01420"/>
    </source>
</evidence>
<evidence type="ECO:0000256" key="1">
    <source>
        <dbReference type="ARBA" id="ARBA00010923"/>
    </source>
</evidence>
<sequence>MVFSVFNPCHSQSHICINNNLEQQADALYRKFFSPQSGTHGEIVTLDHFCSIFTGKKNANASVNKGKYKFFTCAPESLQIDSYIFDGNAIIVSGNGAYTGRTRFYSGKFDLYQRTYACTLLQDVNPDYIFPLYWFVKLELSKKIMGGTRGSAIPYIVMNDLAKFEFIYNKETFLAYMPIFKTLTETIQANEFENENLANLRDSLLPRLMSGEIDVSDIEL</sequence>
<protein>
    <submittedName>
        <fullName evidence="5">Type I R-M system S protein</fullName>
    </submittedName>
</protein>
<dbReference type="Gene3D" id="3.90.220.20">
    <property type="entry name" value="DNA methylase specificity domains"/>
    <property type="match status" value="1"/>
</dbReference>
<dbReference type="Proteomes" id="UP000260721">
    <property type="component" value="Unassembled WGS sequence"/>
</dbReference>
<dbReference type="GO" id="GO:0009307">
    <property type="term" value="P:DNA restriction-modification system"/>
    <property type="evidence" value="ECO:0007669"/>
    <property type="project" value="UniProtKB-KW"/>
</dbReference>
<dbReference type="InterPro" id="IPR000055">
    <property type="entry name" value="Restrct_endonuc_typeI_TRD"/>
</dbReference>
<dbReference type="InterPro" id="IPR044946">
    <property type="entry name" value="Restrct_endonuc_typeI_TRD_sf"/>
</dbReference>
<evidence type="ECO:0000256" key="3">
    <source>
        <dbReference type="ARBA" id="ARBA00023125"/>
    </source>
</evidence>
<keyword evidence="3" id="KW-0238">DNA-binding</keyword>
<evidence type="ECO:0000256" key="2">
    <source>
        <dbReference type="ARBA" id="ARBA00022747"/>
    </source>
</evidence>
<evidence type="ECO:0000313" key="5">
    <source>
        <dbReference type="EMBL" id="RGD78384.1"/>
    </source>
</evidence>
<organism evidence="5 6">
    <name type="scientific">Faecalicoccus pleomorphus</name>
    <dbReference type="NCBI Taxonomy" id="1323"/>
    <lineage>
        <taxon>Bacteria</taxon>
        <taxon>Bacillati</taxon>
        <taxon>Bacillota</taxon>
        <taxon>Erysipelotrichia</taxon>
        <taxon>Erysipelotrichales</taxon>
        <taxon>Erysipelotrichaceae</taxon>
        <taxon>Faecalicoccus</taxon>
    </lineage>
</organism>
<proteinExistence type="inferred from homology"/>
<comment type="similarity">
    <text evidence="1">Belongs to the type-I restriction system S methylase family.</text>
</comment>
<dbReference type="EMBL" id="QUSK01000001">
    <property type="protein sequence ID" value="RGD78384.1"/>
    <property type="molecule type" value="Genomic_DNA"/>
</dbReference>
<dbReference type="GO" id="GO:0003677">
    <property type="term" value="F:DNA binding"/>
    <property type="evidence" value="ECO:0007669"/>
    <property type="project" value="UniProtKB-KW"/>
</dbReference>
<dbReference type="SUPFAM" id="SSF116734">
    <property type="entry name" value="DNA methylase specificity domain"/>
    <property type="match status" value="1"/>
</dbReference>
<comment type="caution">
    <text evidence="5">The sequence shown here is derived from an EMBL/GenBank/DDBJ whole genome shotgun (WGS) entry which is preliminary data.</text>
</comment>
<evidence type="ECO:0000313" key="6">
    <source>
        <dbReference type="Proteomes" id="UP000260721"/>
    </source>
</evidence>
<reference evidence="5 6" key="1">
    <citation type="submission" date="2018-08" db="EMBL/GenBank/DDBJ databases">
        <title>A genome reference for cultivated species of the human gut microbiota.</title>
        <authorList>
            <person name="Zou Y."/>
            <person name="Xue W."/>
            <person name="Luo G."/>
        </authorList>
    </citation>
    <scope>NUCLEOTIDE SEQUENCE [LARGE SCALE GENOMIC DNA]</scope>
    <source>
        <strain evidence="5 6">TF08-11</strain>
    </source>
</reference>